<name>L9Y8X6_9EURY</name>
<feature type="non-terminal residue" evidence="2">
    <location>
        <position position="1"/>
    </location>
</feature>
<sequence length="48" mass="4523">ADVVLERAADAGADIGDAREAIRELAASVGESGADSGPEPNAGAGAGD</sequence>
<dbReference type="Proteomes" id="UP000011632">
    <property type="component" value="Unassembled WGS sequence"/>
</dbReference>
<comment type="caution">
    <text evidence="2">The sequence shown here is derived from an EMBL/GenBank/DDBJ whole genome shotgun (WGS) entry which is preliminary data.</text>
</comment>
<evidence type="ECO:0000313" key="3">
    <source>
        <dbReference type="Proteomes" id="UP000011632"/>
    </source>
</evidence>
<dbReference type="AlphaFoldDB" id="L9Y8X6"/>
<evidence type="ECO:0000313" key="2">
    <source>
        <dbReference type="EMBL" id="ELY70157.1"/>
    </source>
</evidence>
<evidence type="ECO:0000256" key="1">
    <source>
        <dbReference type="SAM" id="MobiDB-lite"/>
    </source>
</evidence>
<accession>L9Y8X6</accession>
<reference evidence="2 3" key="1">
    <citation type="journal article" date="2014" name="PLoS Genet.">
        <title>Phylogenetically driven sequencing of extremely halophilic archaea reveals strategies for static and dynamic osmo-response.</title>
        <authorList>
            <person name="Becker E.A."/>
            <person name="Seitzer P.M."/>
            <person name="Tritt A."/>
            <person name="Larsen D."/>
            <person name="Krusor M."/>
            <person name="Yao A.I."/>
            <person name="Wu D."/>
            <person name="Madern D."/>
            <person name="Eisen J.A."/>
            <person name="Darling A.E."/>
            <person name="Facciotti M.T."/>
        </authorList>
    </citation>
    <scope>NUCLEOTIDE SEQUENCE [LARGE SCALE GENOMIC DNA]</scope>
    <source>
        <strain evidence="2 3">JCM 10478</strain>
    </source>
</reference>
<proteinExistence type="predicted"/>
<keyword evidence="3" id="KW-1185">Reference proteome</keyword>
<organism evidence="2 3">
    <name type="scientific">Natrinema versiforme JCM 10478</name>
    <dbReference type="NCBI Taxonomy" id="1227496"/>
    <lineage>
        <taxon>Archaea</taxon>
        <taxon>Methanobacteriati</taxon>
        <taxon>Methanobacteriota</taxon>
        <taxon>Stenosarchaea group</taxon>
        <taxon>Halobacteria</taxon>
        <taxon>Halobacteriales</taxon>
        <taxon>Natrialbaceae</taxon>
        <taxon>Natrinema</taxon>
    </lineage>
</organism>
<gene>
    <name evidence="2" type="ORF">C489_03211</name>
</gene>
<feature type="region of interest" description="Disordered" evidence="1">
    <location>
        <begin position="27"/>
        <end position="48"/>
    </location>
</feature>
<protein>
    <submittedName>
        <fullName evidence="2">Cobalamin biosynthesis CbiX protein</fullName>
    </submittedName>
</protein>
<dbReference type="EMBL" id="AOID01000012">
    <property type="protein sequence ID" value="ELY70157.1"/>
    <property type="molecule type" value="Genomic_DNA"/>
</dbReference>